<organism evidence="7 8">
    <name type="scientific">Sphingobium ummariense RL-3</name>
    <dbReference type="NCBI Taxonomy" id="1346791"/>
    <lineage>
        <taxon>Bacteria</taxon>
        <taxon>Pseudomonadati</taxon>
        <taxon>Pseudomonadota</taxon>
        <taxon>Alphaproteobacteria</taxon>
        <taxon>Sphingomonadales</taxon>
        <taxon>Sphingomonadaceae</taxon>
        <taxon>Sphingobium</taxon>
    </lineage>
</organism>
<dbReference type="Pfam" id="PF19112">
    <property type="entry name" value="VanA_C"/>
    <property type="match status" value="1"/>
</dbReference>
<dbReference type="PANTHER" id="PTHR21266:SF60">
    <property type="entry name" value="3-KETOSTEROID-9-ALPHA-MONOOXYGENASE, OXYGENASE COMPONENT"/>
    <property type="match status" value="1"/>
</dbReference>
<dbReference type="AlphaFoldDB" id="T0J064"/>
<feature type="domain" description="Rieske" evidence="6">
    <location>
        <begin position="15"/>
        <end position="118"/>
    </location>
</feature>
<dbReference type="PANTHER" id="PTHR21266">
    <property type="entry name" value="IRON-SULFUR DOMAIN CONTAINING PROTEIN"/>
    <property type="match status" value="1"/>
</dbReference>
<dbReference type="SUPFAM" id="SSF55961">
    <property type="entry name" value="Bet v1-like"/>
    <property type="match status" value="1"/>
</dbReference>
<dbReference type="Gene3D" id="3.90.380.10">
    <property type="entry name" value="Naphthalene 1,2-dioxygenase Alpha Subunit, Chain A, domain 1"/>
    <property type="match status" value="1"/>
</dbReference>
<dbReference type="InterPro" id="IPR044043">
    <property type="entry name" value="VanA_C_cat"/>
</dbReference>
<dbReference type="eggNOG" id="COG4638">
    <property type="taxonomic scope" value="Bacteria"/>
</dbReference>
<dbReference type="GO" id="GO:0046872">
    <property type="term" value="F:metal ion binding"/>
    <property type="evidence" value="ECO:0007669"/>
    <property type="project" value="UniProtKB-KW"/>
</dbReference>
<evidence type="ECO:0000259" key="6">
    <source>
        <dbReference type="PROSITE" id="PS51296"/>
    </source>
</evidence>
<keyword evidence="4" id="KW-0408">Iron</keyword>
<sequence length="187" mass="21247">MSTPEQHRSYPLNAWFMACWADELASDRMLARTLLDRPLVLFRDADGVPAALDDMCPHRFAPLSRGRVRDGVVQCGYHGLQFDASGACLGNASAYSSFPPGTRVRSHKVVERHRVVWIWLGDEDFADPVLIPPLTRMPEPGGHENIGHYLHVHANWLLEIDNIMDLTHVHYLHRKRGLRAAVMIRPR</sequence>
<dbReference type="GO" id="GO:0016491">
    <property type="term" value="F:oxidoreductase activity"/>
    <property type="evidence" value="ECO:0007669"/>
    <property type="project" value="UniProtKB-KW"/>
</dbReference>
<keyword evidence="3" id="KW-0560">Oxidoreductase</keyword>
<dbReference type="InterPro" id="IPR017941">
    <property type="entry name" value="Rieske_2Fe-2S"/>
</dbReference>
<keyword evidence="2" id="KW-0479">Metal-binding</keyword>
<evidence type="ECO:0000256" key="1">
    <source>
        <dbReference type="ARBA" id="ARBA00022714"/>
    </source>
</evidence>
<evidence type="ECO:0000256" key="2">
    <source>
        <dbReference type="ARBA" id="ARBA00022723"/>
    </source>
</evidence>
<protein>
    <recommendedName>
        <fullName evidence="6">Rieske domain-containing protein</fullName>
    </recommendedName>
</protein>
<keyword evidence="8" id="KW-1185">Reference proteome</keyword>
<dbReference type="STRING" id="1346791.M529_21535"/>
<dbReference type="Proteomes" id="UP000015523">
    <property type="component" value="Unassembled WGS sequence"/>
</dbReference>
<keyword evidence="5" id="KW-0411">Iron-sulfur</keyword>
<dbReference type="RefSeq" id="WP_021319878.1">
    <property type="nucleotide sequence ID" value="NZ_AUWY01000126.1"/>
</dbReference>
<name>T0J064_9SPHN</name>
<evidence type="ECO:0000256" key="3">
    <source>
        <dbReference type="ARBA" id="ARBA00023002"/>
    </source>
</evidence>
<comment type="caution">
    <text evidence="7">The sequence shown here is derived from an EMBL/GenBank/DDBJ whole genome shotgun (WGS) entry which is preliminary data.</text>
</comment>
<dbReference type="PROSITE" id="PS51296">
    <property type="entry name" value="RIESKE"/>
    <property type="match status" value="1"/>
</dbReference>
<reference evidence="7 8" key="1">
    <citation type="journal article" date="2013" name="Genome Announc.">
        <title>Draft Genome Sequence of Sphingobium ummariense Strain RL-3, a Hexachlorocyclohexane-Degrading Bacterium.</title>
        <authorList>
            <person name="Kohli P."/>
            <person name="Dua A."/>
            <person name="Sangwan N."/>
            <person name="Oldach P."/>
            <person name="Khurana J.P."/>
            <person name="Lal R."/>
        </authorList>
    </citation>
    <scope>NUCLEOTIDE SEQUENCE [LARGE SCALE GENOMIC DNA]</scope>
    <source>
        <strain evidence="7 8">RL-3</strain>
    </source>
</reference>
<evidence type="ECO:0000313" key="7">
    <source>
        <dbReference type="EMBL" id="EQB30157.1"/>
    </source>
</evidence>
<dbReference type="SUPFAM" id="SSF50022">
    <property type="entry name" value="ISP domain"/>
    <property type="match status" value="1"/>
</dbReference>
<dbReference type="EMBL" id="AUWY01000126">
    <property type="protein sequence ID" value="EQB30157.1"/>
    <property type="molecule type" value="Genomic_DNA"/>
</dbReference>
<dbReference type="Gene3D" id="2.102.10.10">
    <property type="entry name" value="Rieske [2Fe-2S] iron-sulphur domain"/>
    <property type="match status" value="1"/>
</dbReference>
<dbReference type="Pfam" id="PF00355">
    <property type="entry name" value="Rieske"/>
    <property type="match status" value="1"/>
</dbReference>
<dbReference type="PATRIC" id="fig|1346791.3.peg.4162"/>
<gene>
    <name evidence="7" type="ORF">M529_21535</name>
</gene>
<evidence type="ECO:0000313" key="8">
    <source>
        <dbReference type="Proteomes" id="UP000015523"/>
    </source>
</evidence>
<dbReference type="InterPro" id="IPR050584">
    <property type="entry name" value="Cholesterol_7-desaturase"/>
</dbReference>
<keyword evidence="1" id="KW-0001">2Fe-2S</keyword>
<dbReference type="InterPro" id="IPR036922">
    <property type="entry name" value="Rieske_2Fe-2S_sf"/>
</dbReference>
<dbReference type="GO" id="GO:0051537">
    <property type="term" value="F:2 iron, 2 sulfur cluster binding"/>
    <property type="evidence" value="ECO:0007669"/>
    <property type="project" value="UniProtKB-KW"/>
</dbReference>
<evidence type="ECO:0000256" key="5">
    <source>
        <dbReference type="ARBA" id="ARBA00023014"/>
    </source>
</evidence>
<proteinExistence type="predicted"/>
<evidence type="ECO:0000256" key="4">
    <source>
        <dbReference type="ARBA" id="ARBA00023004"/>
    </source>
</evidence>
<accession>T0J064</accession>